<name>A0ACB9JIZ6_9ASTR</name>
<reference evidence="1 2" key="2">
    <citation type="journal article" date="2022" name="Mol. Ecol. Resour.">
        <title>The genomes of chicory, endive, great burdock and yacon provide insights into Asteraceae paleo-polyploidization history and plant inulin production.</title>
        <authorList>
            <person name="Fan W."/>
            <person name="Wang S."/>
            <person name="Wang H."/>
            <person name="Wang A."/>
            <person name="Jiang F."/>
            <person name="Liu H."/>
            <person name="Zhao H."/>
            <person name="Xu D."/>
            <person name="Zhang Y."/>
        </authorList>
    </citation>
    <scope>NUCLEOTIDE SEQUENCE [LARGE SCALE GENOMIC DNA]</scope>
    <source>
        <strain evidence="2">cv. Yunnan</strain>
        <tissue evidence="1">Leaves</tissue>
    </source>
</reference>
<keyword evidence="2" id="KW-1185">Reference proteome</keyword>
<organism evidence="1 2">
    <name type="scientific">Smallanthus sonchifolius</name>
    <dbReference type="NCBI Taxonomy" id="185202"/>
    <lineage>
        <taxon>Eukaryota</taxon>
        <taxon>Viridiplantae</taxon>
        <taxon>Streptophyta</taxon>
        <taxon>Embryophyta</taxon>
        <taxon>Tracheophyta</taxon>
        <taxon>Spermatophyta</taxon>
        <taxon>Magnoliopsida</taxon>
        <taxon>eudicotyledons</taxon>
        <taxon>Gunneridae</taxon>
        <taxon>Pentapetalae</taxon>
        <taxon>asterids</taxon>
        <taxon>campanulids</taxon>
        <taxon>Asterales</taxon>
        <taxon>Asteraceae</taxon>
        <taxon>Asteroideae</taxon>
        <taxon>Heliantheae alliance</taxon>
        <taxon>Millerieae</taxon>
        <taxon>Smallanthus</taxon>
    </lineage>
</organism>
<reference evidence="2" key="1">
    <citation type="journal article" date="2022" name="Mol. Ecol. Resour.">
        <title>The genomes of chicory, endive, great burdock and yacon provide insights into Asteraceae palaeo-polyploidization history and plant inulin production.</title>
        <authorList>
            <person name="Fan W."/>
            <person name="Wang S."/>
            <person name="Wang H."/>
            <person name="Wang A."/>
            <person name="Jiang F."/>
            <person name="Liu H."/>
            <person name="Zhao H."/>
            <person name="Xu D."/>
            <person name="Zhang Y."/>
        </authorList>
    </citation>
    <scope>NUCLEOTIDE SEQUENCE [LARGE SCALE GENOMIC DNA]</scope>
    <source>
        <strain evidence="2">cv. Yunnan</strain>
    </source>
</reference>
<evidence type="ECO:0000313" key="1">
    <source>
        <dbReference type="EMBL" id="KAI3819730.1"/>
    </source>
</evidence>
<comment type="caution">
    <text evidence="1">The sequence shown here is derived from an EMBL/GenBank/DDBJ whole genome shotgun (WGS) entry which is preliminary data.</text>
</comment>
<sequence>MQLLTQQIQIESLTSMMAQILKQLAAQGEGSCKQDHQEQEMTTMRISVIHMVEGESGAGNVEGYRRKGKQVMYTKVSSDVTTERGAGDENEKLERLIDLDDDIFIDNWASD</sequence>
<dbReference type="EMBL" id="CM042021">
    <property type="protein sequence ID" value="KAI3819730.1"/>
    <property type="molecule type" value="Genomic_DNA"/>
</dbReference>
<dbReference type="Proteomes" id="UP001056120">
    <property type="component" value="Linkage Group LG04"/>
</dbReference>
<protein>
    <submittedName>
        <fullName evidence="1">Uncharacterized protein</fullName>
    </submittedName>
</protein>
<accession>A0ACB9JIZ6</accession>
<evidence type="ECO:0000313" key="2">
    <source>
        <dbReference type="Proteomes" id="UP001056120"/>
    </source>
</evidence>
<proteinExistence type="predicted"/>
<gene>
    <name evidence="1" type="ORF">L1987_13578</name>
</gene>